<proteinExistence type="predicted"/>
<comment type="caution">
    <text evidence="1">The sequence shown here is derived from an EMBL/GenBank/DDBJ whole genome shotgun (WGS) entry which is preliminary data.</text>
</comment>
<protein>
    <submittedName>
        <fullName evidence="1">Uncharacterized protein</fullName>
    </submittedName>
</protein>
<dbReference type="AlphaFoldDB" id="A0A9P7NFV9"/>
<dbReference type="Proteomes" id="UP000748025">
    <property type="component" value="Unassembled WGS sequence"/>
</dbReference>
<dbReference type="EMBL" id="SRPW01000206">
    <property type="protein sequence ID" value="KAG6016869.1"/>
    <property type="molecule type" value="Genomic_DNA"/>
</dbReference>
<evidence type="ECO:0000313" key="2">
    <source>
        <dbReference type="Proteomes" id="UP000748025"/>
    </source>
</evidence>
<evidence type="ECO:0000313" key="1">
    <source>
        <dbReference type="EMBL" id="KAG6016869.1"/>
    </source>
</evidence>
<keyword evidence="2" id="KW-1185">Reference proteome</keyword>
<reference evidence="1" key="1">
    <citation type="journal article" date="2020" name="bioRxiv">
        <title>Whole genome comparisons of ergot fungi reveals the divergence and evolution of species within the genus Claviceps are the result of varying mechanisms driving genome evolution and host range expansion.</title>
        <authorList>
            <person name="Wyka S.A."/>
            <person name="Mondo S.J."/>
            <person name="Liu M."/>
            <person name="Dettman J."/>
            <person name="Nalam V."/>
            <person name="Broders K.D."/>
        </authorList>
    </citation>
    <scope>NUCLEOTIDE SEQUENCE</scope>
    <source>
        <strain evidence="1">CCC 602</strain>
    </source>
</reference>
<accession>A0A9P7NFV9</accession>
<gene>
    <name evidence="1" type="ORF">E4U43_002881</name>
</gene>
<sequence length="118" mass="12840">MVGAGCQQVPSRDTEILGWGIVDGLKASHLETHGFIPDVAAEGLRTPSRLLTEYEGASLAPLREAFDCPGQLIYYLFRATHNASRVPVLVLQARAAEMNNMLINVQERVVQPSRPIAG</sequence>
<name>A0A9P7NFV9_9HYPO</name>
<organism evidence="1 2">
    <name type="scientific">Claviceps pusilla</name>
    <dbReference type="NCBI Taxonomy" id="123648"/>
    <lineage>
        <taxon>Eukaryota</taxon>
        <taxon>Fungi</taxon>
        <taxon>Dikarya</taxon>
        <taxon>Ascomycota</taxon>
        <taxon>Pezizomycotina</taxon>
        <taxon>Sordariomycetes</taxon>
        <taxon>Hypocreomycetidae</taxon>
        <taxon>Hypocreales</taxon>
        <taxon>Clavicipitaceae</taxon>
        <taxon>Claviceps</taxon>
    </lineage>
</organism>